<name>A0A6J5M3S2_9CAUD</name>
<sequence length="80" mass="9208">MNNPFDLENYKPTISFADLEKARKSAYQASHIVNEKRKQGIEPSVPYGARASGVPQDYTTEMPVMPMHKRTAQKKRRQDK</sequence>
<reference evidence="2" key="1">
    <citation type="submission" date="2020-04" db="EMBL/GenBank/DDBJ databases">
        <authorList>
            <person name="Chiriac C."/>
            <person name="Salcher M."/>
            <person name="Ghai R."/>
            <person name="Kavagutti S V."/>
        </authorList>
    </citation>
    <scope>NUCLEOTIDE SEQUENCE</scope>
</reference>
<evidence type="ECO:0000313" key="2">
    <source>
        <dbReference type="EMBL" id="CAB4141454.1"/>
    </source>
</evidence>
<organism evidence="2">
    <name type="scientific">uncultured Caudovirales phage</name>
    <dbReference type="NCBI Taxonomy" id="2100421"/>
    <lineage>
        <taxon>Viruses</taxon>
        <taxon>Duplodnaviria</taxon>
        <taxon>Heunggongvirae</taxon>
        <taxon>Uroviricota</taxon>
        <taxon>Caudoviricetes</taxon>
        <taxon>Peduoviridae</taxon>
        <taxon>Maltschvirus</taxon>
        <taxon>Maltschvirus maltsch</taxon>
    </lineage>
</organism>
<dbReference type="EMBL" id="LR796393">
    <property type="protein sequence ID" value="CAB4141454.1"/>
    <property type="molecule type" value="Genomic_DNA"/>
</dbReference>
<gene>
    <name evidence="2" type="ORF">UFOVP417_20</name>
</gene>
<feature type="compositionally biased region" description="Basic residues" evidence="1">
    <location>
        <begin position="67"/>
        <end position="80"/>
    </location>
</feature>
<proteinExistence type="predicted"/>
<evidence type="ECO:0000256" key="1">
    <source>
        <dbReference type="SAM" id="MobiDB-lite"/>
    </source>
</evidence>
<feature type="region of interest" description="Disordered" evidence="1">
    <location>
        <begin position="43"/>
        <end position="80"/>
    </location>
</feature>
<accession>A0A6J5M3S2</accession>
<protein>
    <submittedName>
        <fullName evidence="2">Uncharacterized protein</fullName>
    </submittedName>
</protein>